<dbReference type="Proteomes" id="UP001237642">
    <property type="component" value="Unassembled WGS sequence"/>
</dbReference>
<protein>
    <submittedName>
        <fullName evidence="1">Uncharacterized protein</fullName>
    </submittedName>
</protein>
<proteinExistence type="predicted"/>
<dbReference type="EMBL" id="JAUIZM010000002">
    <property type="protein sequence ID" value="KAK1399513.1"/>
    <property type="molecule type" value="Genomic_DNA"/>
</dbReference>
<organism evidence="1 2">
    <name type="scientific">Heracleum sosnowskyi</name>
    <dbReference type="NCBI Taxonomy" id="360622"/>
    <lineage>
        <taxon>Eukaryota</taxon>
        <taxon>Viridiplantae</taxon>
        <taxon>Streptophyta</taxon>
        <taxon>Embryophyta</taxon>
        <taxon>Tracheophyta</taxon>
        <taxon>Spermatophyta</taxon>
        <taxon>Magnoliopsida</taxon>
        <taxon>eudicotyledons</taxon>
        <taxon>Gunneridae</taxon>
        <taxon>Pentapetalae</taxon>
        <taxon>asterids</taxon>
        <taxon>campanulids</taxon>
        <taxon>Apiales</taxon>
        <taxon>Apiaceae</taxon>
        <taxon>Apioideae</taxon>
        <taxon>apioid superclade</taxon>
        <taxon>Tordylieae</taxon>
        <taxon>Tordyliinae</taxon>
        <taxon>Heracleum</taxon>
    </lineage>
</organism>
<reference evidence="1" key="1">
    <citation type="submission" date="2023-02" db="EMBL/GenBank/DDBJ databases">
        <title>Genome of toxic invasive species Heracleum sosnowskyi carries increased number of genes despite the absence of recent whole-genome duplications.</title>
        <authorList>
            <person name="Schelkunov M."/>
            <person name="Shtratnikova V."/>
            <person name="Makarenko M."/>
            <person name="Klepikova A."/>
            <person name="Omelchenko D."/>
            <person name="Novikova G."/>
            <person name="Obukhova E."/>
            <person name="Bogdanov V."/>
            <person name="Penin A."/>
            <person name="Logacheva M."/>
        </authorList>
    </citation>
    <scope>NUCLEOTIDE SEQUENCE</scope>
    <source>
        <strain evidence="1">Hsosn_3</strain>
        <tissue evidence="1">Leaf</tissue>
    </source>
</reference>
<gene>
    <name evidence="1" type="ORF">POM88_009376</name>
</gene>
<evidence type="ECO:0000313" key="1">
    <source>
        <dbReference type="EMBL" id="KAK1399513.1"/>
    </source>
</evidence>
<sequence length="102" mass="11856">MLEGLKRAFMEDRFDIELETDNEGAFWKWRNAPEMGVIPENRYVVQQLTQKRADINFRMDVRPIDPNANALARYLASYDMEAEVADDVAEVDDKFVLAPEMV</sequence>
<evidence type="ECO:0000313" key="2">
    <source>
        <dbReference type="Proteomes" id="UP001237642"/>
    </source>
</evidence>
<reference evidence="1" key="2">
    <citation type="submission" date="2023-05" db="EMBL/GenBank/DDBJ databases">
        <authorList>
            <person name="Schelkunov M.I."/>
        </authorList>
    </citation>
    <scope>NUCLEOTIDE SEQUENCE</scope>
    <source>
        <strain evidence="1">Hsosn_3</strain>
        <tissue evidence="1">Leaf</tissue>
    </source>
</reference>
<name>A0AAD8N9G2_9APIA</name>
<comment type="caution">
    <text evidence="1">The sequence shown here is derived from an EMBL/GenBank/DDBJ whole genome shotgun (WGS) entry which is preliminary data.</text>
</comment>
<dbReference type="AlphaFoldDB" id="A0AAD8N9G2"/>
<accession>A0AAD8N9G2</accession>
<keyword evidence="2" id="KW-1185">Reference proteome</keyword>